<protein>
    <submittedName>
        <fullName evidence="1">Uncharacterized protein</fullName>
    </submittedName>
</protein>
<organism evidence="1 2">
    <name type="scientific">Candidozyma auris</name>
    <name type="common">Yeast</name>
    <name type="synonym">Candida auris</name>
    <dbReference type="NCBI Taxonomy" id="498019"/>
    <lineage>
        <taxon>Eukaryota</taxon>
        <taxon>Fungi</taxon>
        <taxon>Dikarya</taxon>
        <taxon>Ascomycota</taxon>
        <taxon>Saccharomycotina</taxon>
        <taxon>Pichiomycetes</taxon>
        <taxon>Metschnikowiaceae</taxon>
        <taxon>Candidozyma</taxon>
    </lineage>
</organism>
<gene>
    <name evidence="1" type="ORF">QG37_03238</name>
</gene>
<evidence type="ECO:0000313" key="2">
    <source>
        <dbReference type="Proteomes" id="UP000037122"/>
    </source>
</evidence>
<accession>A0A0L0P0A8</accession>
<dbReference type="Proteomes" id="UP000037122">
    <property type="component" value="Unassembled WGS sequence"/>
</dbReference>
<name>A0A0L0P0A8_CANAR</name>
<sequence>MTWGNKWVGCCSTVQSIPVCECLKVVAAKTPFRVRVGVKEEKRGNDDGSKKVGQLKECFLA</sequence>
<dbReference type="EMBL" id="LGST01000021">
    <property type="protein sequence ID" value="KND99816.1"/>
    <property type="molecule type" value="Genomic_DNA"/>
</dbReference>
<reference evidence="2" key="1">
    <citation type="journal article" date="2015" name="BMC Genomics">
        <title>Draft genome of a commonly misdiagnosed multidrug resistant pathogen Candida auris.</title>
        <authorList>
            <person name="Chatterjee S."/>
            <person name="Alampalli S.V."/>
            <person name="Nageshan R.K."/>
            <person name="Chettiar S.T."/>
            <person name="Joshi S."/>
            <person name="Tatu U.S."/>
        </authorList>
    </citation>
    <scope>NUCLEOTIDE SEQUENCE [LARGE SCALE GENOMIC DNA]</scope>
    <source>
        <strain evidence="2">6684</strain>
    </source>
</reference>
<dbReference type="AlphaFoldDB" id="A0A0L0P0A8"/>
<evidence type="ECO:0000313" key="1">
    <source>
        <dbReference type="EMBL" id="KND99816.1"/>
    </source>
</evidence>
<proteinExistence type="predicted"/>
<comment type="caution">
    <text evidence="1">The sequence shown here is derived from an EMBL/GenBank/DDBJ whole genome shotgun (WGS) entry which is preliminary data.</text>
</comment>
<dbReference type="VEuPathDB" id="FungiDB:QG37_03238"/>